<dbReference type="Gene3D" id="3.30.420.10">
    <property type="entry name" value="Ribonuclease H-like superfamily/Ribonuclease H"/>
    <property type="match status" value="1"/>
</dbReference>
<dbReference type="AlphaFoldDB" id="A0A0F9GH49"/>
<name>A0A0F9GH49_9ZZZZ</name>
<dbReference type="EMBL" id="LAZR01017979">
    <property type="protein sequence ID" value="KKL98184.1"/>
    <property type="molecule type" value="Genomic_DNA"/>
</dbReference>
<comment type="caution">
    <text evidence="1">The sequence shown here is derived from an EMBL/GenBank/DDBJ whole genome shotgun (WGS) entry which is preliminary data.</text>
</comment>
<dbReference type="InterPro" id="IPR036397">
    <property type="entry name" value="RNaseH_sf"/>
</dbReference>
<protein>
    <submittedName>
        <fullName evidence="1">Uncharacterized protein</fullName>
    </submittedName>
</protein>
<gene>
    <name evidence="1" type="ORF">LCGC14_1826970</name>
</gene>
<dbReference type="GO" id="GO:0003676">
    <property type="term" value="F:nucleic acid binding"/>
    <property type="evidence" value="ECO:0007669"/>
    <property type="project" value="InterPro"/>
</dbReference>
<accession>A0A0F9GH49</accession>
<organism evidence="1">
    <name type="scientific">marine sediment metagenome</name>
    <dbReference type="NCBI Taxonomy" id="412755"/>
    <lineage>
        <taxon>unclassified sequences</taxon>
        <taxon>metagenomes</taxon>
        <taxon>ecological metagenomes</taxon>
    </lineage>
</organism>
<reference evidence="1" key="1">
    <citation type="journal article" date="2015" name="Nature">
        <title>Complex archaea that bridge the gap between prokaryotes and eukaryotes.</title>
        <authorList>
            <person name="Spang A."/>
            <person name="Saw J.H."/>
            <person name="Jorgensen S.L."/>
            <person name="Zaremba-Niedzwiedzka K."/>
            <person name="Martijn J."/>
            <person name="Lind A.E."/>
            <person name="van Eijk R."/>
            <person name="Schleper C."/>
            <person name="Guy L."/>
            <person name="Ettema T.J."/>
        </authorList>
    </citation>
    <scope>NUCLEOTIDE SEQUENCE</scope>
</reference>
<sequence length="79" mass="9215">MPLKSHIGTSTTIRISIENHSEKSTREIIDLIYKYTQYSPSLIKNQTKLPFPIHYAKNTLRKIIDLNISSFSFKVPFFL</sequence>
<evidence type="ECO:0000313" key="1">
    <source>
        <dbReference type="EMBL" id="KKL98184.1"/>
    </source>
</evidence>
<proteinExistence type="predicted"/>